<sequence>MAAKEDIALTVERQAAARRLLADPLITTGSHPDEFPLVHAHSDWLIRCFHRVLGYHLTVADDHARLVKTGLVDAVVAPLPRTSGAPFTPRAYTYLALTLAALADSPARTTVAELAAGVREAAAEAGLRLDPERRMGERRAFTAGLVRLTEWGALTVPEGSLDAYAMDGTAEVAMNVDHTIAGRILAHPPNATADPTDFVALVQHDSTAPDDRAAELTLRRLLAENSVVYRAELGPEHRSRLAGHQWRAVAELGELLGCEAEIRAEGVALIMPASDAADARGPKHSVGFPSTGPVGHAALTLLGRLATLLDPPPFTHAIAIPPDMLATELAAAIDAPETKRWARTALSHNPDPADLSERILDLLTRSRLIDHQPEQEPTAGRRLLAAAARYRIPAPGTAEPTEPTE</sequence>
<dbReference type="RefSeq" id="WP_285760742.1">
    <property type="nucleotide sequence ID" value="NZ_BSQG01000006.1"/>
</dbReference>
<dbReference type="Proteomes" id="UP001165092">
    <property type="component" value="Unassembled WGS sequence"/>
</dbReference>
<dbReference type="EMBL" id="BSQG01000006">
    <property type="protein sequence ID" value="GLU49265.1"/>
    <property type="molecule type" value="Genomic_DNA"/>
</dbReference>
<proteinExistence type="predicted"/>
<accession>A0A9W6UKP4</accession>
<gene>
    <name evidence="1" type="ORF">Nans01_36160</name>
</gene>
<protein>
    <recommendedName>
        <fullName evidence="3">TIGR02678 family protein</fullName>
    </recommendedName>
</protein>
<organism evidence="1 2">
    <name type="scientific">Nocardiopsis ansamitocini</name>
    <dbReference type="NCBI Taxonomy" id="1670832"/>
    <lineage>
        <taxon>Bacteria</taxon>
        <taxon>Bacillati</taxon>
        <taxon>Actinomycetota</taxon>
        <taxon>Actinomycetes</taxon>
        <taxon>Streptosporangiales</taxon>
        <taxon>Nocardiopsidaceae</taxon>
        <taxon>Nocardiopsis</taxon>
    </lineage>
</organism>
<evidence type="ECO:0000313" key="2">
    <source>
        <dbReference type="Proteomes" id="UP001165092"/>
    </source>
</evidence>
<dbReference type="AlphaFoldDB" id="A0A9W6UKP4"/>
<comment type="caution">
    <text evidence="1">The sequence shown here is derived from an EMBL/GenBank/DDBJ whole genome shotgun (WGS) entry which is preliminary data.</text>
</comment>
<evidence type="ECO:0008006" key="3">
    <source>
        <dbReference type="Google" id="ProtNLM"/>
    </source>
</evidence>
<evidence type="ECO:0000313" key="1">
    <source>
        <dbReference type="EMBL" id="GLU49265.1"/>
    </source>
</evidence>
<dbReference type="InterPro" id="IPR013494">
    <property type="entry name" value="CHP02678"/>
</dbReference>
<dbReference type="Pfam" id="PF09661">
    <property type="entry name" value="DUF2398"/>
    <property type="match status" value="1"/>
</dbReference>
<name>A0A9W6UKP4_9ACTN</name>
<reference evidence="1" key="1">
    <citation type="submission" date="2023-02" db="EMBL/GenBank/DDBJ databases">
        <title>Nocardiopsis ansamitocini NBRC 112285.</title>
        <authorList>
            <person name="Ichikawa N."/>
            <person name="Sato H."/>
            <person name="Tonouchi N."/>
        </authorList>
    </citation>
    <scope>NUCLEOTIDE SEQUENCE</scope>
    <source>
        <strain evidence="1">NBRC 112285</strain>
    </source>
</reference>
<keyword evidence="2" id="KW-1185">Reference proteome</keyword>